<keyword evidence="11" id="KW-1185">Reference proteome</keyword>
<proteinExistence type="predicted"/>
<dbReference type="GO" id="GO:0022857">
    <property type="term" value="F:transmembrane transporter activity"/>
    <property type="evidence" value="ECO:0007669"/>
    <property type="project" value="InterPro"/>
</dbReference>
<keyword evidence="5 8" id="KW-1133">Transmembrane helix</keyword>
<dbReference type="SUPFAM" id="SSF103473">
    <property type="entry name" value="MFS general substrate transporter"/>
    <property type="match status" value="1"/>
</dbReference>
<evidence type="ECO:0000313" key="10">
    <source>
        <dbReference type="EMBL" id="TWJ08113.1"/>
    </source>
</evidence>
<evidence type="ECO:0000256" key="8">
    <source>
        <dbReference type="SAM" id="Phobius"/>
    </source>
</evidence>
<feature type="transmembrane region" description="Helical" evidence="8">
    <location>
        <begin position="285"/>
        <end position="318"/>
    </location>
</feature>
<dbReference type="PANTHER" id="PTHR23517">
    <property type="entry name" value="RESISTANCE PROTEIN MDTM, PUTATIVE-RELATED-RELATED"/>
    <property type="match status" value="1"/>
</dbReference>
<protein>
    <submittedName>
        <fullName evidence="10">Putative MFS family arabinose efflux permease</fullName>
    </submittedName>
</protein>
<dbReference type="RefSeq" id="WP_158645681.1">
    <property type="nucleotide sequence ID" value="NZ_BAABIJ010000004.1"/>
</dbReference>
<comment type="caution">
    <text evidence="10">The sequence shown here is derived from an EMBL/GenBank/DDBJ whole genome shotgun (WGS) entry which is preliminary data.</text>
</comment>
<name>A0A562UR64_9ACTN</name>
<dbReference type="AlphaFoldDB" id="A0A562UR64"/>
<feature type="transmembrane region" description="Helical" evidence="8">
    <location>
        <begin position="108"/>
        <end position="126"/>
    </location>
</feature>
<dbReference type="InterPro" id="IPR011701">
    <property type="entry name" value="MFS"/>
</dbReference>
<dbReference type="Pfam" id="PF07690">
    <property type="entry name" value="MFS_1"/>
    <property type="match status" value="1"/>
</dbReference>
<evidence type="ECO:0000256" key="3">
    <source>
        <dbReference type="ARBA" id="ARBA00022475"/>
    </source>
</evidence>
<dbReference type="EMBL" id="VLLL01000008">
    <property type="protein sequence ID" value="TWJ08113.1"/>
    <property type="molecule type" value="Genomic_DNA"/>
</dbReference>
<feature type="domain" description="Major facilitator superfamily (MFS) profile" evidence="9">
    <location>
        <begin position="18"/>
        <end position="396"/>
    </location>
</feature>
<feature type="transmembrane region" description="Helical" evidence="8">
    <location>
        <begin position="84"/>
        <end position="102"/>
    </location>
</feature>
<feature type="transmembrane region" description="Helical" evidence="8">
    <location>
        <begin position="147"/>
        <end position="165"/>
    </location>
</feature>
<evidence type="ECO:0000256" key="5">
    <source>
        <dbReference type="ARBA" id="ARBA00022989"/>
    </source>
</evidence>
<feature type="region of interest" description="Disordered" evidence="7">
    <location>
        <begin position="412"/>
        <end position="444"/>
    </location>
</feature>
<dbReference type="InterPro" id="IPR020846">
    <property type="entry name" value="MFS_dom"/>
</dbReference>
<evidence type="ECO:0000313" key="11">
    <source>
        <dbReference type="Proteomes" id="UP000321617"/>
    </source>
</evidence>
<comment type="subcellular location">
    <subcellularLocation>
        <location evidence="1">Cell membrane</location>
        <topology evidence="1">Multi-pass membrane protein</topology>
    </subcellularLocation>
</comment>
<evidence type="ECO:0000259" key="9">
    <source>
        <dbReference type="PROSITE" id="PS50850"/>
    </source>
</evidence>
<organism evidence="10 11">
    <name type="scientific">Stackebrandtia albiflava</name>
    <dbReference type="NCBI Taxonomy" id="406432"/>
    <lineage>
        <taxon>Bacteria</taxon>
        <taxon>Bacillati</taxon>
        <taxon>Actinomycetota</taxon>
        <taxon>Actinomycetes</taxon>
        <taxon>Glycomycetales</taxon>
        <taxon>Glycomycetaceae</taxon>
        <taxon>Stackebrandtia</taxon>
    </lineage>
</organism>
<keyword evidence="2" id="KW-0813">Transport</keyword>
<keyword evidence="4 8" id="KW-0812">Transmembrane</keyword>
<evidence type="ECO:0000256" key="6">
    <source>
        <dbReference type="ARBA" id="ARBA00023136"/>
    </source>
</evidence>
<dbReference type="PROSITE" id="PS50850">
    <property type="entry name" value="MFS"/>
    <property type="match status" value="1"/>
</dbReference>
<dbReference type="OrthoDB" id="5379144at2"/>
<dbReference type="Gene3D" id="1.20.1250.20">
    <property type="entry name" value="MFS general substrate transporter like domains"/>
    <property type="match status" value="1"/>
</dbReference>
<evidence type="ECO:0000256" key="4">
    <source>
        <dbReference type="ARBA" id="ARBA00022692"/>
    </source>
</evidence>
<evidence type="ECO:0000256" key="2">
    <source>
        <dbReference type="ARBA" id="ARBA00022448"/>
    </source>
</evidence>
<dbReference type="CDD" id="cd17329">
    <property type="entry name" value="MFS_MdtH_MDR_like"/>
    <property type="match status" value="1"/>
</dbReference>
<reference evidence="10 11" key="1">
    <citation type="journal article" date="2013" name="Stand. Genomic Sci.">
        <title>Genomic Encyclopedia of Type Strains, Phase I: The one thousand microbial genomes (KMG-I) project.</title>
        <authorList>
            <person name="Kyrpides N.C."/>
            <person name="Woyke T."/>
            <person name="Eisen J.A."/>
            <person name="Garrity G."/>
            <person name="Lilburn T.G."/>
            <person name="Beck B.J."/>
            <person name="Whitman W.B."/>
            <person name="Hugenholtz P."/>
            <person name="Klenk H.P."/>
        </authorList>
    </citation>
    <scope>NUCLEOTIDE SEQUENCE [LARGE SCALE GENOMIC DNA]</scope>
    <source>
        <strain evidence="10 11">DSM 45044</strain>
    </source>
</reference>
<feature type="transmembrane region" description="Helical" evidence="8">
    <location>
        <begin position="171"/>
        <end position="189"/>
    </location>
</feature>
<dbReference type="InterPro" id="IPR036259">
    <property type="entry name" value="MFS_trans_sf"/>
</dbReference>
<dbReference type="PANTHER" id="PTHR23517:SF2">
    <property type="entry name" value="MULTIDRUG RESISTANCE PROTEIN MDTH"/>
    <property type="match status" value="1"/>
</dbReference>
<dbReference type="GO" id="GO:0005886">
    <property type="term" value="C:plasma membrane"/>
    <property type="evidence" value="ECO:0007669"/>
    <property type="project" value="UniProtKB-SubCell"/>
</dbReference>
<sequence>MTAVRNWFRLTVGGLPRAFWHLWVVTLINRLGSFVLIYLTIYLSVVRDLEPGTIGLLLSAQGAGAIAGTQFAGVLTDRWSRRKTLMLSNFAASVVLLALAFAEQVWAMGVMLVLLGAALNMARPAFSAMITDIIRPADRVRAFTLNYWAINLGFAGAALLAGLVAGLDFHLIFFVNAAALAATGLLVLLKVPETRPVVVAADPAAAPVRVGRVLVRDRVFLSFIGLTFLPAFLMISLETLLPLQVTGSGLTEQQYSYIIATNGVIIVAGQLFIPRLVEGRRRSRVLALSCLFWAAGVGFVGVADTVAVFMLTVLIWTIGEMLQTPANSATIADLAPPTMRGRYQAAYSLAFQVSGLVAPVLGGLGMQYLGRWWWAVAAGVGVVAAIGNLVAEPARERRLAAVYAAEARAAKETQAAQDDSATAPEPVAPADRRRDDTGELAAVR</sequence>
<feature type="transmembrane region" description="Helical" evidence="8">
    <location>
        <begin position="20"/>
        <end position="41"/>
    </location>
</feature>
<feature type="transmembrane region" description="Helical" evidence="8">
    <location>
        <begin position="372"/>
        <end position="391"/>
    </location>
</feature>
<feature type="transmembrane region" description="Helical" evidence="8">
    <location>
        <begin position="53"/>
        <end position="72"/>
    </location>
</feature>
<feature type="transmembrane region" description="Helical" evidence="8">
    <location>
        <begin position="219"/>
        <end position="243"/>
    </location>
</feature>
<accession>A0A562UR64</accession>
<dbReference type="Proteomes" id="UP000321617">
    <property type="component" value="Unassembled WGS sequence"/>
</dbReference>
<feature type="transmembrane region" description="Helical" evidence="8">
    <location>
        <begin position="255"/>
        <end position="273"/>
    </location>
</feature>
<keyword evidence="6 8" id="KW-0472">Membrane</keyword>
<evidence type="ECO:0000256" key="7">
    <source>
        <dbReference type="SAM" id="MobiDB-lite"/>
    </source>
</evidence>
<evidence type="ECO:0000256" key="1">
    <source>
        <dbReference type="ARBA" id="ARBA00004651"/>
    </source>
</evidence>
<gene>
    <name evidence="10" type="ORF">LX16_4333</name>
</gene>
<keyword evidence="3" id="KW-1003">Cell membrane</keyword>
<dbReference type="InterPro" id="IPR050171">
    <property type="entry name" value="MFS_Transporters"/>
</dbReference>